<protein>
    <submittedName>
        <fullName evidence="3">General vesicular transport factor p115</fullName>
    </submittedName>
</protein>
<dbReference type="PANTHER" id="PTHR10013:SF0">
    <property type="entry name" value="GENERAL VESICULAR TRANSPORT FACTOR P115"/>
    <property type="match status" value="1"/>
</dbReference>
<dbReference type="RefSeq" id="XP_011496155.1">
    <property type="nucleotide sequence ID" value="XM_011497853.1"/>
</dbReference>
<evidence type="ECO:0000313" key="2">
    <source>
        <dbReference type="Proteomes" id="UP000695007"/>
    </source>
</evidence>
<organism evidence="2 3">
    <name type="scientific">Ceratosolen solmsi marchali</name>
    <dbReference type="NCBI Taxonomy" id="326594"/>
    <lineage>
        <taxon>Eukaryota</taxon>
        <taxon>Metazoa</taxon>
        <taxon>Ecdysozoa</taxon>
        <taxon>Arthropoda</taxon>
        <taxon>Hexapoda</taxon>
        <taxon>Insecta</taxon>
        <taxon>Pterygota</taxon>
        <taxon>Neoptera</taxon>
        <taxon>Endopterygota</taxon>
        <taxon>Hymenoptera</taxon>
        <taxon>Apocrita</taxon>
        <taxon>Proctotrupomorpha</taxon>
        <taxon>Chalcidoidea</taxon>
        <taxon>Agaonidae</taxon>
        <taxon>Agaoninae</taxon>
        <taxon>Ceratosolen</taxon>
    </lineage>
</organism>
<dbReference type="AlphaFoldDB" id="A0AAJ7DTJ1"/>
<dbReference type="GO" id="GO:0006888">
    <property type="term" value="P:endoplasmic reticulum to Golgi vesicle-mediated transport"/>
    <property type="evidence" value="ECO:0007669"/>
    <property type="project" value="TreeGrafter"/>
</dbReference>
<dbReference type="GO" id="GO:0061025">
    <property type="term" value="P:membrane fusion"/>
    <property type="evidence" value="ECO:0007669"/>
    <property type="project" value="TreeGrafter"/>
</dbReference>
<dbReference type="Gene3D" id="1.25.10.10">
    <property type="entry name" value="Leucine-rich Repeat Variant"/>
    <property type="match status" value="2"/>
</dbReference>
<gene>
    <name evidence="3" type="primary">LOC105360854</name>
</gene>
<dbReference type="InterPro" id="IPR016024">
    <property type="entry name" value="ARM-type_fold"/>
</dbReference>
<evidence type="ECO:0000313" key="3">
    <source>
        <dbReference type="RefSeq" id="XP_011496155.1"/>
    </source>
</evidence>
<evidence type="ECO:0000256" key="1">
    <source>
        <dbReference type="SAM" id="MobiDB-lite"/>
    </source>
</evidence>
<dbReference type="GO" id="GO:0005795">
    <property type="term" value="C:Golgi stack"/>
    <property type="evidence" value="ECO:0007669"/>
    <property type="project" value="TreeGrafter"/>
</dbReference>
<dbReference type="InterPro" id="IPR011989">
    <property type="entry name" value="ARM-like"/>
</dbReference>
<dbReference type="GO" id="GO:0045056">
    <property type="term" value="P:transcytosis"/>
    <property type="evidence" value="ECO:0007669"/>
    <property type="project" value="TreeGrafter"/>
</dbReference>
<reference evidence="3" key="1">
    <citation type="submission" date="2025-08" db="UniProtKB">
        <authorList>
            <consortium name="RefSeq"/>
        </authorList>
    </citation>
    <scope>IDENTIFICATION</scope>
</reference>
<dbReference type="CTD" id="31698"/>
<sequence length="363" mass="40746">MEYLKSGLKSVLGAPSPENSPSGAETVERLVDRLSSSTLLGDRRDACRALKALSRTYRIEVGVQGMDALKQILYIDKTDYEILGLSLDTLCNITNPEIFDEEVDKQESKHSIGEQFTEIFIKKQDTVSQVLKFLEEFDFRVRWSALKLLSNLLLHKSKDIQEIILESPMGISKLMDLLGDSREVIRGIEGGIVVEDCLLLMVNLLRGNYSNQYFFKEGNYIQRLTPMFQSFTKVNENKVHVLWNSQKVSNVHCMIQVIRALVVPNGSAQLVTDCQKIMKNCHLLQALCDILMIIGVPTDILAETICSVAEVIRGNAGNQEFLAYVMAPSIPPRSAIVVLLMSMGNYYAEAYLHSNNFPTGFQP</sequence>
<dbReference type="InterPro" id="IPR041209">
    <property type="entry name" value="P115_Arm_rpt"/>
</dbReference>
<feature type="region of interest" description="Disordered" evidence="1">
    <location>
        <begin position="1"/>
        <end position="25"/>
    </location>
</feature>
<keyword evidence="2" id="KW-1185">Reference proteome</keyword>
<dbReference type="GO" id="GO:0005783">
    <property type="term" value="C:endoplasmic reticulum"/>
    <property type="evidence" value="ECO:0007669"/>
    <property type="project" value="TreeGrafter"/>
</dbReference>
<proteinExistence type="predicted"/>
<dbReference type="GeneID" id="105360854"/>
<dbReference type="InterPro" id="IPR024095">
    <property type="entry name" value="Vesicle_P115"/>
</dbReference>
<dbReference type="GO" id="GO:0048211">
    <property type="term" value="P:Golgi vesicle docking"/>
    <property type="evidence" value="ECO:0007669"/>
    <property type="project" value="TreeGrafter"/>
</dbReference>
<dbReference type="Proteomes" id="UP000695007">
    <property type="component" value="Unplaced"/>
</dbReference>
<accession>A0AAJ7DTJ1</accession>
<dbReference type="KEGG" id="csol:105360854"/>
<dbReference type="GO" id="GO:0006886">
    <property type="term" value="P:intracellular protein transport"/>
    <property type="evidence" value="ECO:0007669"/>
    <property type="project" value="TreeGrafter"/>
</dbReference>
<dbReference type="SUPFAM" id="SSF48371">
    <property type="entry name" value="ARM repeat"/>
    <property type="match status" value="1"/>
</dbReference>
<dbReference type="GO" id="GO:0012507">
    <property type="term" value="C:ER to Golgi transport vesicle membrane"/>
    <property type="evidence" value="ECO:0007669"/>
    <property type="project" value="TreeGrafter"/>
</dbReference>
<dbReference type="PANTHER" id="PTHR10013">
    <property type="entry name" value="GENERAL VESICULAR TRANSPORT FACTOR P115"/>
    <property type="match status" value="1"/>
</dbReference>
<dbReference type="Pfam" id="PF18770">
    <property type="entry name" value="Arm_vescicular"/>
    <property type="match status" value="1"/>
</dbReference>
<name>A0AAJ7DTJ1_9HYME</name>